<gene>
    <name evidence="1" type="ORF">M9Y10_031323</name>
</gene>
<accession>A0ABR2GKA1</accession>
<proteinExistence type="predicted"/>
<keyword evidence="2" id="KW-1185">Reference proteome</keyword>
<sequence>MSVNITMGVNPIPSCSVELTNSSFSESTLTAEFKYTLAAMSGYDWWAYGIKLEYGSSSALGSSITLKEMSTSQWSAMSGNITISKSGVNSTPQSFYFRLNSLYPTEGTPGNIGTYIFDVEVAKPSIIINCSDFIIENPFSVSYETYDNSYKHDLHIDANGTWFKGIYNYSSGSEVQFTDTELLSLYSKIGMPSVSSTVPIKFTLRTWNGDKEVGINSCEVKGLVGGTAKIKIKGKYKGCVPYYRHGGKWKPCVSYIKSLQAWKRGNP</sequence>
<comment type="caution">
    <text evidence="1">The sequence shown here is derived from an EMBL/GenBank/DDBJ whole genome shotgun (WGS) entry which is preliminary data.</text>
</comment>
<dbReference type="Proteomes" id="UP001470230">
    <property type="component" value="Unassembled WGS sequence"/>
</dbReference>
<name>A0ABR2GKA1_9EUKA</name>
<dbReference type="EMBL" id="JAPFFF010000421">
    <property type="protein sequence ID" value="KAK8834359.1"/>
    <property type="molecule type" value="Genomic_DNA"/>
</dbReference>
<organism evidence="1 2">
    <name type="scientific">Tritrichomonas musculus</name>
    <dbReference type="NCBI Taxonomy" id="1915356"/>
    <lineage>
        <taxon>Eukaryota</taxon>
        <taxon>Metamonada</taxon>
        <taxon>Parabasalia</taxon>
        <taxon>Tritrichomonadida</taxon>
        <taxon>Tritrichomonadidae</taxon>
        <taxon>Tritrichomonas</taxon>
    </lineage>
</organism>
<protein>
    <submittedName>
        <fullName evidence="1">Uncharacterized protein</fullName>
    </submittedName>
</protein>
<evidence type="ECO:0000313" key="1">
    <source>
        <dbReference type="EMBL" id="KAK8834359.1"/>
    </source>
</evidence>
<evidence type="ECO:0000313" key="2">
    <source>
        <dbReference type="Proteomes" id="UP001470230"/>
    </source>
</evidence>
<reference evidence="1 2" key="1">
    <citation type="submission" date="2024-04" db="EMBL/GenBank/DDBJ databases">
        <title>Tritrichomonas musculus Genome.</title>
        <authorList>
            <person name="Alves-Ferreira E."/>
            <person name="Grigg M."/>
            <person name="Lorenzi H."/>
            <person name="Galac M."/>
        </authorList>
    </citation>
    <scope>NUCLEOTIDE SEQUENCE [LARGE SCALE GENOMIC DNA]</scope>
    <source>
        <strain evidence="1 2">EAF2021</strain>
    </source>
</reference>